<dbReference type="AlphaFoldDB" id="I5B756"/>
<dbReference type="EMBL" id="CM001488">
    <property type="protein sequence ID" value="EIM65319.1"/>
    <property type="molecule type" value="Genomic_DNA"/>
</dbReference>
<dbReference type="HOGENOM" id="CLU_1164402_0_0_7"/>
<evidence type="ECO:0000313" key="1">
    <source>
        <dbReference type="EMBL" id="EIM65319.1"/>
    </source>
</evidence>
<dbReference type="eggNOG" id="ENOG502ZRWS">
    <property type="taxonomic scope" value="Bacteria"/>
</dbReference>
<dbReference type="Proteomes" id="UP000005778">
    <property type="component" value="Chromosome"/>
</dbReference>
<proteinExistence type="predicted"/>
<evidence type="ECO:0000313" key="2">
    <source>
        <dbReference type="Proteomes" id="UP000005778"/>
    </source>
</evidence>
<sequence length="238" mass="27277">MIENLSEYLIGVAAGIRFRANFSIEDQLGKILDTILYAQDSYFNPKVFPRVANNVGQRIMYNSATDDKLSIDNSNFILEIQFGSKDGFNSSEYDEILKNFNDQIIQGVMSEFKIQQIIRIGLVNRYLFPLDDLAQSFVDKTIGETLEGVNDINLSFSKKMPVPEAFVKRDVNDYCNAIFNIIKKSDLDEIFMSIDYQLCYSPPLEKASHIKFAPFMDSAQSFVTNQYLPWLNTNYVEV</sequence>
<gene>
    <name evidence="1" type="ORF">DespoDRAFT_03563</name>
</gene>
<name>I5B756_9BACT</name>
<reference evidence="1 2" key="1">
    <citation type="submission" date="2011-09" db="EMBL/GenBank/DDBJ databases">
        <authorList>
            <consortium name="US DOE Joint Genome Institute (JGI-PGF)"/>
            <person name="Lucas S."/>
            <person name="Han J."/>
            <person name="Lapidus A."/>
            <person name="Cheng J.-F."/>
            <person name="Goodwin L."/>
            <person name="Pitluck S."/>
            <person name="Peters L."/>
            <person name="Land M.L."/>
            <person name="Hauser L."/>
            <person name="Orellana R."/>
            <person name="Lovley D."/>
            <person name="Woyke T.J."/>
        </authorList>
    </citation>
    <scope>NUCLEOTIDE SEQUENCE [LARGE SCALE GENOMIC DNA]</scope>
    <source>
        <strain evidence="1 2">2ac9</strain>
    </source>
</reference>
<keyword evidence="2" id="KW-1185">Reference proteome</keyword>
<organism evidence="1 2">
    <name type="scientific">Desulfobacter postgatei 2ac9</name>
    <dbReference type="NCBI Taxonomy" id="879212"/>
    <lineage>
        <taxon>Bacteria</taxon>
        <taxon>Pseudomonadati</taxon>
        <taxon>Thermodesulfobacteriota</taxon>
        <taxon>Desulfobacteria</taxon>
        <taxon>Desulfobacterales</taxon>
        <taxon>Desulfobacteraceae</taxon>
        <taxon>Desulfobacter</taxon>
    </lineage>
</organism>
<evidence type="ECO:0008006" key="3">
    <source>
        <dbReference type="Google" id="ProtNLM"/>
    </source>
</evidence>
<protein>
    <recommendedName>
        <fullName evidence="3">TIGR04255 family protein</fullName>
    </recommendedName>
</protein>
<reference evidence="1 2" key="2">
    <citation type="submission" date="2012-02" db="EMBL/GenBank/DDBJ databases">
        <title>Improved High-Quality Draft sequence of Desulfobacter postgatei 2ac9.</title>
        <authorList>
            <consortium name="US DOE Joint Genome Institute"/>
            <person name="Lucas S."/>
            <person name="Han J."/>
            <person name="Lapidus A."/>
            <person name="Cheng J.-F."/>
            <person name="Goodwin L."/>
            <person name="Pitluck S."/>
            <person name="Peters L."/>
            <person name="Ovchinnikova G."/>
            <person name="Held B."/>
            <person name="Detter J.C."/>
            <person name="Han C."/>
            <person name="Tapia R."/>
            <person name="Land M."/>
            <person name="Hauser L."/>
            <person name="Kyrpides N."/>
            <person name="Ivanova N."/>
            <person name="Pagani I."/>
            <person name="Orellana R."/>
            <person name="Lovley D."/>
            <person name="Woyke T."/>
        </authorList>
    </citation>
    <scope>NUCLEOTIDE SEQUENCE [LARGE SCALE GENOMIC DNA]</scope>
    <source>
        <strain evidence="1 2">2ac9</strain>
    </source>
</reference>
<accession>I5B756</accession>
<dbReference type="RefSeq" id="WP_004075389.1">
    <property type="nucleotide sequence ID" value="NZ_CM001488.1"/>
</dbReference>